<feature type="transmembrane region" description="Helical" evidence="1">
    <location>
        <begin position="276"/>
        <end position="297"/>
    </location>
</feature>
<reference evidence="2 3" key="1">
    <citation type="submission" date="2016-06" db="EMBL/GenBank/DDBJ databases">
        <authorList>
            <consortium name="Pathogen Informatics"/>
        </authorList>
    </citation>
    <scope>NUCLEOTIDE SEQUENCE [LARGE SCALE GENOMIC DNA]</scope>
    <source>
        <strain evidence="2">PocGH01</strain>
    </source>
</reference>
<keyword evidence="1" id="KW-1133">Transmembrane helix</keyword>
<dbReference type="Proteomes" id="UP000242942">
    <property type="component" value="Unassembled WGS sequence"/>
</dbReference>
<dbReference type="AlphaFoldDB" id="A0A1D3JCD2"/>
<evidence type="ECO:0000256" key="1">
    <source>
        <dbReference type="SAM" id="Phobius"/>
    </source>
</evidence>
<evidence type="ECO:0000313" key="3">
    <source>
        <dbReference type="Proteomes" id="UP000242942"/>
    </source>
</evidence>
<organism evidence="2 3">
    <name type="scientific">Plasmodium ovale</name>
    <name type="common">malaria parasite P. ovale</name>
    <dbReference type="NCBI Taxonomy" id="36330"/>
    <lineage>
        <taxon>Eukaryota</taxon>
        <taxon>Sar</taxon>
        <taxon>Alveolata</taxon>
        <taxon>Apicomplexa</taxon>
        <taxon>Aconoidasida</taxon>
        <taxon>Haemosporida</taxon>
        <taxon>Plasmodiidae</taxon>
        <taxon>Plasmodium</taxon>
        <taxon>Plasmodium (Plasmodium)</taxon>
    </lineage>
</organism>
<dbReference type="InterPro" id="IPR008780">
    <property type="entry name" value="Plasmodium_Vir"/>
</dbReference>
<evidence type="ECO:0000313" key="2">
    <source>
        <dbReference type="EMBL" id="SBT83338.1"/>
    </source>
</evidence>
<gene>
    <name evidence="2" type="primary">PocGH01_00113000</name>
    <name evidence="2" type="ORF">POCGH01_00113000</name>
</gene>
<sequence>MAQKKNDLYTLDMYVRENRAFKLSNLYDFYEKFQDIDSCNKYEEFCISQESYRTVLPEVRELYNKLVIILKMISDGKFKSIDNTYYDENESCMYLKYWFLDQLIAEDISGTDINNLFKILSEKKINEKFPHLYCKFYSINLLEVQKLKKIYDYFLFHDTYGEDENTIIHQISNSRFCESIRNSTLIYNSIDQTCEKHNTKSLCKEFKYIKDKIKVFEYSLFSCSDIKISDDYFYHEDYASYVRPKTIWRDYITSKDGDHAPSNDSTDISESTKSKIPTSVSLSMAGALIMFFAFYKFTPLRAFLSSKIQNIKMTWENANEEEKQILLNEYPSELTNMNDEIYNISYHSY</sequence>
<dbReference type="VEuPathDB" id="PlasmoDB:PocGH01_00113000"/>
<protein>
    <submittedName>
        <fullName evidence="2">PIR protein</fullName>
    </submittedName>
</protein>
<proteinExistence type="predicted"/>
<dbReference type="Pfam" id="PF05795">
    <property type="entry name" value="Plasmodium_Vir"/>
    <property type="match status" value="2"/>
</dbReference>
<keyword evidence="1" id="KW-0472">Membrane</keyword>
<name>A0A1D3JCD2_PLAOA</name>
<dbReference type="OrthoDB" id="10286525at2759"/>
<keyword evidence="3" id="KW-1185">Reference proteome</keyword>
<accession>A0A1D3JCD2</accession>
<dbReference type="VEuPathDB" id="PlasmoDB:POWCR01_000101800"/>
<keyword evidence="1" id="KW-0812">Transmembrane</keyword>
<dbReference type="EMBL" id="FLRI01000085">
    <property type="protein sequence ID" value="SBT83338.1"/>
    <property type="molecule type" value="Genomic_DNA"/>
</dbReference>